<reference evidence="1" key="2">
    <citation type="submission" date="2018-03" db="EMBL/GenBank/DDBJ databases">
        <title>The Triticum urartu genome reveals the dynamic nature of wheat genome evolution.</title>
        <authorList>
            <person name="Ling H."/>
            <person name="Ma B."/>
            <person name="Shi X."/>
            <person name="Liu H."/>
            <person name="Dong L."/>
            <person name="Sun H."/>
            <person name="Cao Y."/>
            <person name="Gao Q."/>
            <person name="Zheng S."/>
            <person name="Li Y."/>
            <person name="Yu Y."/>
            <person name="Du H."/>
            <person name="Qi M."/>
            <person name="Li Y."/>
            <person name="Yu H."/>
            <person name="Cui Y."/>
            <person name="Wang N."/>
            <person name="Chen C."/>
            <person name="Wu H."/>
            <person name="Zhao Y."/>
            <person name="Zhang J."/>
            <person name="Li Y."/>
            <person name="Zhou W."/>
            <person name="Zhang B."/>
            <person name="Hu W."/>
            <person name="Eijk M."/>
            <person name="Tang J."/>
            <person name="Witsenboer H."/>
            <person name="Zhao S."/>
            <person name="Li Z."/>
            <person name="Zhang A."/>
            <person name="Wang D."/>
            <person name="Liang C."/>
        </authorList>
    </citation>
    <scope>NUCLEOTIDE SEQUENCE [LARGE SCALE GENOMIC DNA]</scope>
    <source>
        <strain evidence="1">cv. G1812</strain>
    </source>
</reference>
<sequence>MGRIKETKSNVHLASNSEMQYVVGIDVIFFRCSILLVLSEGYSVQEEWWNAGSNSMFSGHKGMRTRQAALVN</sequence>
<evidence type="ECO:0000313" key="2">
    <source>
        <dbReference type="Proteomes" id="UP000015106"/>
    </source>
</evidence>
<proteinExistence type="predicted"/>
<reference evidence="1" key="3">
    <citation type="submission" date="2022-06" db="UniProtKB">
        <authorList>
            <consortium name="EnsemblPlants"/>
        </authorList>
    </citation>
    <scope>IDENTIFICATION</scope>
</reference>
<name>A0A8R7NZ56_TRIUA</name>
<dbReference type="AlphaFoldDB" id="A0A8R7NZ56"/>
<organism evidence="1 2">
    <name type="scientific">Triticum urartu</name>
    <name type="common">Red wild einkorn</name>
    <name type="synonym">Crithodium urartu</name>
    <dbReference type="NCBI Taxonomy" id="4572"/>
    <lineage>
        <taxon>Eukaryota</taxon>
        <taxon>Viridiplantae</taxon>
        <taxon>Streptophyta</taxon>
        <taxon>Embryophyta</taxon>
        <taxon>Tracheophyta</taxon>
        <taxon>Spermatophyta</taxon>
        <taxon>Magnoliopsida</taxon>
        <taxon>Liliopsida</taxon>
        <taxon>Poales</taxon>
        <taxon>Poaceae</taxon>
        <taxon>BOP clade</taxon>
        <taxon>Pooideae</taxon>
        <taxon>Triticodae</taxon>
        <taxon>Triticeae</taxon>
        <taxon>Triticinae</taxon>
        <taxon>Triticum</taxon>
    </lineage>
</organism>
<dbReference type="Proteomes" id="UP000015106">
    <property type="component" value="Chromosome 1"/>
</dbReference>
<keyword evidence="2" id="KW-1185">Reference proteome</keyword>
<dbReference type="Gramene" id="TuG1812G0100001703.01.T01">
    <property type="protein sequence ID" value="TuG1812G0100001703.01.T01"/>
    <property type="gene ID" value="TuG1812G0100001703.01"/>
</dbReference>
<dbReference type="EnsemblPlants" id="TuG1812G0100001703.01.T01">
    <property type="protein sequence ID" value="TuG1812G0100001703.01.T01"/>
    <property type="gene ID" value="TuG1812G0100001703.01"/>
</dbReference>
<reference evidence="2" key="1">
    <citation type="journal article" date="2013" name="Nature">
        <title>Draft genome of the wheat A-genome progenitor Triticum urartu.</title>
        <authorList>
            <person name="Ling H.Q."/>
            <person name="Zhao S."/>
            <person name="Liu D."/>
            <person name="Wang J."/>
            <person name="Sun H."/>
            <person name="Zhang C."/>
            <person name="Fan H."/>
            <person name="Li D."/>
            <person name="Dong L."/>
            <person name="Tao Y."/>
            <person name="Gao C."/>
            <person name="Wu H."/>
            <person name="Li Y."/>
            <person name="Cui Y."/>
            <person name="Guo X."/>
            <person name="Zheng S."/>
            <person name="Wang B."/>
            <person name="Yu K."/>
            <person name="Liang Q."/>
            <person name="Yang W."/>
            <person name="Lou X."/>
            <person name="Chen J."/>
            <person name="Feng M."/>
            <person name="Jian J."/>
            <person name="Zhang X."/>
            <person name="Luo G."/>
            <person name="Jiang Y."/>
            <person name="Liu J."/>
            <person name="Wang Z."/>
            <person name="Sha Y."/>
            <person name="Zhang B."/>
            <person name="Wu H."/>
            <person name="Tang D."/>
            <person name="Shen Q."/>
            <person name="Xue P."/>
            <person name="Zou S."/>
            <person name="Wang X."/>
            <person name="Liu X."/>
            <person name="Wang F."/>
            <person name="Yang Y."/>
            <person name="An X."/>
            <person name="Dong Z."/>
            <person name="Zhang K."/>
            <person name="Zhang X."/>
            <person name="Luo M.C."/>
            <person name="Dvorak J."/>
            <person name="Tong Y."/>
            <person name="Wang J."/>
            <person name="Yang H."/>
            <person name="Li Z."/>
            <person name="Wang D."/>
            <person name="Zhang A."/>
            <person name="Wang J."/>
        </authorList>
    </citation>
    <scope>NUCLEOTIDE SEQUENCE</scope>
    <source>
        <strain evidence="2">cv. G1812</strain>
    </source>
</reference>
<protein>
    <submittedName>
        <fullName evidence="1">Uncharacterized protein</fullName>
    </submittedName>
</protein>
<accession>A0A8R7NZ56</accession>
<evidence type="ECO:0000313" key="1">
    <source>
        <dbReference type="EnsemblPlants" id="TuG1812G0100001703.01.T01"/>
    </source>
</evidence>